<proteinExistence type="predicted"/>
<dbReference type="InterPro" id="IPR053013">
    <property type="entry name" value="LAT"/>
</dbReference>
<sequence>MIDYHYTIHHPAQMAAALSLFAATPQQIEVSRRRAGASAWGSGMTLDEYVQRDIDLQNSECGRDGRYLTWVLAPRNDPHTLDFLCSCKTFRRAGLTARRNHNSPNSDSEPLIEPVECYGIAAVFTPPENRRKGYARLMMSLLHWVLAGNNFTSSGNIKFPSDIWGTPPAPPKEFGMGTATLSALWSDVGDFYGRCGPDDVDDELSRSKNSGGWVIRGTRMTRWCPRRDANTALMHADTGSDLHSHAGEWQWLTQEEVNRLLIHDAERMKKDLRARWFEIISSNSTSSSKTKVLFTFLPSGGVEAFQRERLRRFWEKEKIVHWGVALSDPLGDLSTVRAFATWTLDLRPPAPRTLIVTRLRCGSYSEESERSENDHEIQAQILCELLQKVWEYCSEHDVEAVEVWNFPLKLREVGYRCARQWFVPSGPDGEEEFERTWHLPAFKWYGYGYGPSTINSTDSGLIVEEVEVEWVFNEKFCWC</sequence>
<name>A0AA38NBJ7_9AGAR</name>
<dbReference type="AlphaFoldDB" id="A0AA38NBJ7"/>
<dbReference type="PANTHER" id="PTHR34815:SF2">
    <property type="entry name" value="N-ACETYLTRANSFERASE DOMAIN-CONTAINING PROTEIN"/>
    <property type="match status" value="1"/>
</dbReference>
<evidence type="ECO:0000313" key="2">
    <source>
        <dbReference type="EMBL" id="KAJ3781336.1"/>
    </source>
</evidence>
<dbReference type="EMBL" id="MU793572">
    <property type="protein sequence ID" value="KAJ3781336.1"/>
    <property type="molecule type" value="Genomic_DNA"/>
</dbReference>
<keyword evidence="3" id="KW-1185">Reference proteome</keyword>
<dbReference type="Proteomes" id="UP001163798">
    <property type="component" value="Unassembled WGS sequence"/>
</dbReference>
<feature type="domain" description="LYC1 C-terminal" evidence="1">
    <location>
        <begin position="243"/>
        <end position="479"/>
    </location>
</feature>
<organism evidence="2 3">
    <name type="scientific">Lentinula aff. detonsa</name>
    <dbReference type="NCBI Taxonomy" id="2804958"/>
    <lineage>
        <taxon>Eukaryota</taxon>
        <taxon>Fungi</taxon>
        <taxon>Dikarya</taxon>
        <taxon>Basidiomycota</taxon>
        <taxon>Agaricomycotina</taxon>
        <taxon>Agaricomycetes</taxon>
        <taxon>Agaricomycetidae</taxon>
        <taxon>Agaricales</taxon>
        <taxon>Marasmiineae</taxon>
        <taxon>Omphalotaceae</taxon>
        <taxon>Lentinula</taxon>
    </lineage>
</organism>
<evidence type="ECO:0000259" key="1">
    <source>
        <dbReference type="Pfam" id="PF22998"/>
    </source>
</evidence>
<reference evidence="2" key="1">
    <citation type="submission" date="2022-08" db="EMBL/GenBank/DDBJ databases">
        <authorList>
            <consortium name="DOE Joint Genome Institute"/>
            <person name="Min B."/>
            <person name="Riley R."/>
            <person name="Sierra-Patev S."/>
            <person name="Naranjo-Ortiz M."/>
            <person name="Looney B."/>
            <person name="Konkel Z."/>
            <person name="Slot J.C."/>
            <person name="Sakamoto Y."/>
            <person name="Steenwyk J.L."/>
            <person name="Rokas A."/>
            <person name="Carro J."/>
            <person name="Camarero S."/>
            <person name="Ferreira P."/>
            <person name="Molpeceres G."/>
            <person name="Ruiz-Duenas F.J."/>
            <person name="Serrano A."/>
            <person name="Henrissat B."/>
            <person name="Drula E."/>
            <person name="Hughes K.W."/>
            <person name="Mata J.L."/>
            <person name="Ishikawa N.K."/>
            <person name="Vargas-Isla R."/>
            <person name="Ushijima S."/>
            <person name="Smith C.A."/>
            <person name="Ahrendt S."/>
            <person name="Andreopoulos W."/>
            <person name="He G."/>
            <person name="Labutti K."/>
            <person name="Lipzen A."/>
            <person name="Ng V."/>
            <person name="Sandor L."/>
            <person name="Barry K."/>
            <person name="Martinez A.T."/>
            <person name="Xiao Y."/>
            <person name="Gibbons J.G."/>
            <person name="Terashima K."/>
            <person name="Hibbett D.S."/>
            <person name="Grigoriev I.V."/>
        </authorList>
    </citation>
    <scope>NUCLEOTIDE SEQUENCE</scope>
    <source>
        <strain evidence="2">TFB10291</strain>
    </source>
</reference>
<protein>
    <recommendedName>
        <fullName evidence="1">LYC1 C-terminal domain-containing protein</fullName>
    </recommendedName>
</protein>
<dbReference type="Pfam" id="PF22998">
    <property type="entry name" value="GNAT_LYC1-like"/>
    <property type="match status" value="1"/>
</dbReference>
<accession>A0AA38NBJ7</accession>
<dbReference type="Gene3D" id="3.40.630.30">
    <property type="match status" value="1"/>
</dbReference>
<evidence type="ECO:0000313" key="3">
    <source>
        <dbReference type="Proteomes" id="UP001163798"/>
    </source>
</evidence>
<dbReference type="PANTHER" id="PTHR34815">
    <property type="entry name" value="LYSINE ACETYLTRANSFERASE"/>
    <property type="match status" value="1"/>
</dbReference>
<comment type="caution">
    <text evidence="2">The sequence shown here is derived from an EMBL/GenBank/DDBJ whole genome shotgun (WGS) entry which is preliminary data.</text>
</comment>
<gene>
    <name evidence="2" type="ORF">GGU10DRAFT_113491</name>
</gene>
<dbReference type="InterPro" id="IPR055100">
    <property type="entry name" value="GNAT_LYC1-like"/>
</dbReference>